<evidence type="ECO:0000259" key="6">
    <source>
        <dbReference type="PROSITE" id="PS00715"/>
    </source>
</evidence>
<evidence type="ECO:0000259" key="7">
    <source>
        <dbReference type="PROSITE" id="PS00716"/>
    </source>
</evidence>
<comment type="caution">
    <text evidence="8">The sequence shown here is derived from an EMBL/GenBank/DDBJ whole genome shotgun (WGS) entry which is preliminary data.</text>
</comment>
<keyword evidence="2 5" id="KW-0731">Sigma factor</keyword>
<dbReference type="Gene3D" id="1.10.1740.10">
    <property type="match status" value="1"/>
</dbReference>
<protein>
    <recommendedName>
        <fullName evidence="5">RNA polymerase sigma factor</fullName>
    </recommendedName>
</protein>
<dbReference type="NCBIfam" id="TIGR02479">
    <property type="entry name" value="FliA_WhiG"/>
    <property type="match status" value="1"/>
</dbReference>
<dbReference type="Pfam" id="PF04545">
    <property type="entry name" value="Sigma70_r4"/>
    <property type="match status" value="1"/>
</dbReference>
<evidence type="ECO:0000256" key="5">
    <source>
        <dbReference type="RuleBase" id="RU362124"/>
    </source>
</evidence>
<dbReference type="PROSITE" id="PS00715">
    <property type="entry name" value="SIGMA70_1"/>
    <property type="match status" value="1"/>
</dbReference>
<dbReference type="PROSITE" id="PS00716">
    <property type="entry name" value="SIGMA70_2"/>
    <property type="match status" value="1"/>
</dbReference>
<name>A0A2N5ZJE1_MUIH1</name>
<keyword evidence="4 5" id="KW-0804">Transcription</keyword>
<organism evidence="8 9">
    <name type="scientific">Muiribacterium halophilum</name>
    <dbReference type="NCBI Taxonomy" id="2053465"/>
    <lineage>
        <taxon>Bacteria</taxon>
        <taxon>Candidatus Muiribacteriota</taxon>
        <taxon>Candidatus Muiribacteriia</taxon>
        <taxon>Candidatus Muiribacteriales</taxon>
        <taxon>Candidatus Muiribacteriaceae</taxon>
        <taxon>Candidatus Muiribacterium</taxon>
    </lineage>
</organism>
<dbReference type="InterPro" id="IPR007630">
    <property type="entry name" value="RNA_pol_sigma70_r4"/>
</dbReference>
<evidence type="ECO:0000256" key="4">
    <source>
        <dbReference type="ARBA" id="ARBA00023163"/>
    </source>
</evidence>
<dbReference type="NCBIfam" id="NF005413">
    <property type="entry name" value="PRK06986.1"/>
    <property type="match status" value="1"/>
</dbReference>
<dbReference type="GO" id="GO:0006352">
    <property type="term" value="P:DNA-templated transcription initiation"/>
    <property type="evidence" value="ECO:0007669"/>
    <property type="project" value="InterPro"/>
</dbReference>
<dbReference type="GO" id="GO:0003899">
    <property type="term" value="F:DNA-directed RNA polymerase activity"/>
    <property type="evidence" value="ECO:0007669"/>
    <property type="project" value="InterPro"/>
</dbReference>
<dbReference type="PANTHER" id="PTHR30385">
    <property type="entry name" value="SIGMA FACTOR F FLAGELLAR"/>
    <property type="match status" value="1"/>
</dbReference>
<dbReference type="AlphaFoldDB" id="A0A2N5ZJE1"/>
<keyword evidence="3 5" id="KW-0238">DNA-binding</keyword>
<gene>
    <name evidence="8" type="ORF">C0601_03975</name>
</gene>
<reference evidence="8 9" key="1">
    <citation type="submission" date="2017-11" db="EMBL/GenBank/DDBJ databases">
        <title>Genome-resolved metagenomics identifies genetic mobility, metabolic interactions, and unexpected diversity in perchlorate-reducing communities.</title>
        <authorList>
            <person name="Barnum T.P."/>
            <person name="Figueroa I.A."/>
            <person name="Carlstrom C.I."/>
            <person name="Lucas L.N."/>
            <person name="Engelbrektson A.L."/>
            <person name="Coates J.D."/>
        </authorList>
    </citation>
    <scope>NUCLEOTIDE SEQUENCE [LARGE SCALE GENOMIC DNA]</scope>
    <source>
        <strain evidence="8">BM706</strain>
    </source>
</reference>
<dbReference type="InterPro" id="IPR013325">
    <property type="entry name" value="RNA_pol_sigma_r2"/>
</dbReference>
<dbReference type="PANTHER" id="PTHR30385:SF7">
    <property type="entry name" value="RNA POLYMERASE SIGMA FACTOR FLIA"/>
    <property type="match status" value="1"/>
</dbReference>
<dbReference type="GO" id="GO:0016987">
    <property type="term" value="F:sigma factor activity"/>
    <property type="evidence" value="ECO:0007669"/>
    <property type="project" value="UniProtKB-KW"/>
</dbReference>
<dbReference type="EMBL" id="PKTG01000053">
    <property type="protein sequence ID" value="PLX18741.1"/>
    <property type="molecule type" value="Genomic_DNA"/>
</dbReference>
<dbReference type="InterPro" id="IPR012845">
    <property type="entry name" value="RNA_pol_sigma_FliA_WhiG"/>
</dbReference>
<sequence>MEPQEEYIKELWQKYKEDNDRDSRTELIKIYAPYVKYLARRLYEKLPANVELDDLMSYGTMGLMDAINKFDPAKKVKFKTYAGTRIHGAIIDELRNTNWVPRSVVQKTKELDKTITRLNNQLSREATPEEIAEEMGISMDDLNKIYREARRTVVLSIDEIYYDDENSSTRGDFIENKNSPNPLDIAQKTEMKKLLVEAIDSLGDREKLVVSLYYFEELTLKEIGKVLGVSDSRVSQLHTKAVERLRGRLKKVKEDFVVD</sequence>
<dbReference type="InterPro" id="IPR013324">
    <property type="entry name" value="RNA_pol_sigma_r3/r4-like"/>
</dbReference>
<evidence type="ECO:0000313" key="8">
    <source>
        <dbReference type="EMBL" id="PLX18741.1"/>
    </source>
</evidence>
<dbReference type="InterPro" id="IPR000943">
    <property type="entry name" value="RNA_pol_sigma70"/>
</dbReference>
<proteinExistence type="inferred from homology"/>
<dbReference type="PRINTS" id="PR00046">
    <property type="entry name" value="SIGMA70FCT"/>
</dbReference>
<dbReference type="SUPFAM" id="SSF88659">
    <property type="entry name" value="Sigma3 and sigma4 domains of RNA polymerase sigma factors"/>
    <property type="match status" value="2"/>
</dbReference>
<evidence type="ECO:0000256" key="3">
    <source>
        <dbReference type="ARBA" id="ARBA00023125"/>
    </source>
</evidence>
<dbReference type="Pfam" id="PF04539">
    <property type="entry name" value="Sigma70_r3"/>
    <property type="match status" value="1"/>
</dbReference>
<accession>A0A2N5ZJE1</accession>
<dbReference type="Pfam" id="PF04542">
    <property type="entry name" value="Sigma70_r2"/>
    <property type="match status" value="1"/>
</dbReference>
<keyword evidence="1 5" id="KW-0805">Transcription regulation</keyword>
<dbReference type="InterPro" id="IPR007627">
    <property type="entry name" value="RNA_pol_sigma70_r2"/>
</dbReference>
<evidence type="ECO:0000256" key="2">
    <source>
        <dbReference type="ARBA" id="ARBA00023082"/>
    </source>
</evidence>
<dbReference type="PIRSF" id="PIRSF000770">
    <property type="entry name" value="RNA_pol_sigma-SigE/K"/>
    <property type="match status" value="1"/>
</dbReference>
<dbReference type="SUPFAM" id="SSF88946">
    <property type="entry name" value="Sigma2 domain of RNA polymerase sigma factors"/>
    <property type="match status" value="1"/>
</dbReference>
<dbReference type="InterPro" id="IPR007624">
    <property type="entry name" value="RNA_pol_sigma70_r3"/>
</dbReference>
<dbReference type="NCBIfam" id="TIGR02937">
    <property type="entry name" value="sigma70-ECF"/>
    <property type="match status" value="1"/>
</dbReference>
<evidence type="ECO:0000313" key="9">
    <source>
        <dbReference type="Proteomes" id="UP000234857"/>
    </source>
</evidence>
<evidence type="ECO:0000256" key="1">
    <source>
        <dbReference type="ARBA" id="ARBA00023015"/>
    </source>
</evidence>
<feature type="domain" description="RNA polymerase sigma-70" evidence="7">
    <location>
        <begin position="219"/>
        <end position="245"/>
    </location>
</feature>
<dbReference type="GO" id="GO:0003677">
    <property type="term" value="F:DNA binding"/>
    <property type="evidence" value="ECO:0007669"/>
    <property type="project" value="UniProtKB-KW"/>
</dbReference>
<comment type="function">
    <text evidence="5">Sigma factors are initiation factors that promote the attachment of RNA polymerase to specific initiation sites and are then released.</text>
</comment>
<dbReference type="CDD" id="cd06171">
    <property type="entry name" value="Sigma70_r4"/>
    <property type="match status" value="1"/>
</dbReference>
<dbReference type="Gene3D" id="1.20.140.160">
    <property type="match status" value="1"/>
</dbReference>
<comment type="similarity">
    <text evidence="5">Belongs to the sigma-70 factor family.</text>
</comment>
<feature type="domain" description="RNA polymerase sigma-70" evidence="6">
    <location>
        <begin position="54"/>
        <end position="67"/>
    </location>
</feature>
<dbReference type="Proteomes" id="UP000234857">
    <property type="component" value="Unassembled WGS sequence"/>
</dbReference>
<dbReference type="InterPro" id="IPR014284">
    <property type="entry name" value="RNA_pol_sigma-70_dom"/>
</dbReference>